<keyword evidence="4" id="KW-1185">Reference proteome</keyword>
<dbReference type="Proteomes" id="UP000237752">
    <property type="component" value="Unassembled WGS sequence"/>
</dbReference>
<dbReference type="InterPro" id="IPR050272">
    <property type="entry name" value="Isochorismatase-like_hydrls"/>
</dbReference>
<comment type="caution">
    <text evidence="3">The sequence shown here is derived from an EMBL/GenBank/DDBJ whole genome shotgun (WGS) entry which is preliminary data.</text>
</comment>
<dbReference type="CDD" id="cd00431">
    <property type="entry name" value="cysteine_hydrolases"/>
    <property type="match status" value="1"/>
</dbReference>
<dbReference type="SUPFAM" id="SSF52499">
    <property type="entry name" value="Isochorismatase-like hydrolases"/>
    <property type="match status" value="1"/>
</dbReference>
<name>A0A2T0YZI2_9ACTN</name>
<dbReference type="PANTHER" id="PTHR43540:SF6">
    <property type="entry name" value="ISOCHORISMATASE-LIKE DOMAIN-CONTAINING PROTEIN"/>
    <property type="match status" value="1"/>
</dbReference>
<reference evidence="3 4" key="1">
    <citation type="submission" date="2018-03" db="EMBL/GenBank/DDBJ databases">
        <title>Genomic Encyclopedia of Archaeal and Bacterial Type Strains, Phase II (KMG-II): from individual species to whole genera.</title>
        <authorList>
            <person name="Goeker M."/>
        </authorList>
    </citation>
    <scope>NUCLEOTIDE SEQUENCE [LARGE SCALE GENOMIC DNA]</scope>
    <source>
        <strain evidence="3 4">DSM 100065</strain>
    </source>
</reference>
<dbReference type="GO" id="GO:0016787">
    <property type="term" value="F:hydrolase activity"/>
    <property type="evidence" value="ECO:0007669"/>
    <property type="project" value="UniProtKB-KW"/>
</dbReference>
<keyword evidence="1 3" id="KW-0378">Hydrolase</keyword>
<feature type="domain" description="Isochorismatase-like" evidence="2">
    <location>
        <begin position="32"/>
        <end position="216"/>
    </location>
</feature>
<proteinExistence type="predicted"/>
<sequence>MHEIRISASAKTRQMRTKGKEFAFEQIDLARTAHLIIDMQNGFLEPGAPIEVPVARDIVDNVNAISAAVRDAGGLNVFFRFTVDPADGWSVYLTSFGGENCRDGAQLAFRPGGHHHAVYPGIDVCDGDVVMNKTRFSAFTAGSSPIAELLAKRGIDTVIITGTLTNCCCESTARDANQLNFKVIFISDGTAAVSDDDHNAALNSLAPVFADVTTTRRALRLISNPLTSAN</sequence>
<protein>
    <submittedName>
        <fullName evidence="3">Ureidoacrylate peracid hydrolase</fullName>
    </submittedName>
</protein>
<dbReference type="Gene3D" id="3.40.50.850">
    <property type="entry name" value="Isochorismatase-like"/>
    <property type="match status" value="1"/>
</dbReference>
<dbReference type="InterPro" id="IPR000868">
    <property type="entry name" value="Isochorismatase-like_dom"/>
</dbReference>
<dbReference type="Pfam" id="PF00857">
    <property type="entry name" value="Isochorismatase"/>
    <property type="match status" value="1"/>
</dbReference>
<evidence type="ECO:0000256" key="1">
    <source>
        <dbReference type="ARBA" id="ARBA00022801"/>
    </source>
</evidence>
<dbReference type="RefSeq" id="WP_202862736.1">
    <property type="nucleotide sequence ID" value="NZ_PVUE01000033.1"/>
</dbReference>
<dbReference type="AlphaFoldDB" id="A0A2T0YZI2"/>
<dbReference type="InterPro" id="IPR036380">
    <property type="entry name" value="Isochorismatase-like_sf"/>
</dbReference>
<gene>
    <name evidence="3" type="ORF">CLV47_1331</name>
</gene>
<evidence type="ECO:0000313" key="4">
    <source>
        <dbReference type="Proteomes" id="UP000237752"/>
    </source>
</evidence>
<evidence type="ECO:0000259" key="2">
    <source>
        <dbReference type="Pfam" id="PF00857"/>
    </source>
</evidence>
<organism evidence="3 4">
    <name type="scientific">Antricoccus suffuscus</name>
    <dbReference type="NCBI Taxonomy" id="1629062"/>
    <lineage>
        <taxon>Bacteria</taxon>
        <taxon>Bacillati</taxon>
        <taxon>Actinomycetota</taxon>
        <taxon>Actinomycetes</taxon>
        <taxon>Geodermatophilales</taxon>
        <taxon>Antricoccaceae</taxon>
        <taxon>Antricoccus</taxon>
    </lineage>
</organism>
<evidence type="ECO:0000313" key="3">
    <source>
        <dbReference type="EMBL" id="PRZ29493.1"/>
    </source>
</evidence>
<accession>A0A2T0YZI2</accession>
<dbReference type="EMBL" id="PVUE01000033">
    <property type="protein sequence ID" value="PRZ29493.1"/>
    <property type="molecule type" value="Genomic_DNA"/>
</dbReference>
<dbReference type="PANTHER" id="PTHR43540">
    <property type="entry name" value="PEROXYUREIDOACRYLATE/UREIDOACRYLATE AMIDOHYDROLASE-RELATED"/>
    <property type="match status" value="1"/>
</dbReference>